<gene>
    <name evidence="2" type="ORF">ACFOWZ_00965</name>
</gene>
<evidence type="ECO:0000256" key="1">
    <source>
        <dbReference type="SAM" id="Phobius"/>
    </source>
</evidence>
<keyword evidence="1" id="KW-0812">Transmembrane</keyword>
<keyword evidence="3" id="KW-1185">Reference proteome</keyword>
<dbReference type="Pfam" id="PF04964">
    <property type="entry name" value="Flp_Fap"/>
    <property type="match status" value="1"/>
</dbReference>
<evidence type="ECO:0000313" key="2">
    <source>
        <dbReference type="EMBL" id="MFC3890028.1"/>
    </source>
</evidence>
<keyword evidence="1" id="KW-1133">Transmembrane helix</keyword>
<keyword evidence="1" id="KW-0472">Membrane</keyword>
<comment type="caution">
    <text evidence="2">The sequence shown here is derived from an EMBL/GenBank/DDBJ whole genome shotgun (WGS) entry which is preliminary data.</text>
</comment>
<evidence type="ECO:0000313" key="3">
    <source>
        <dbReference type="Proteomes" id="UP001595690"/>
    </source>
</evidence>
<dbReference type="RefSeq" id="WP_382367204.1">
    <property type="nucleotide sequence ID" value="NZ_JBHRZI010000003.1"/>
</dbReference>
<dbReference type="Proteomes" id="UP001595690">
    <property type="component" value="Unassembled WGS sequence"/>
</dbReference>
<reference evidence="3" key="1">
    <citation type="journal article" date="2019" name="Int. J. Syst. Evol. Microbiol.">
        <title>The Global Catalogue of Microorganisms (GCM) 10K type strain sequencing project: providing services to taxonomists for standard genome sequencing and annotation.</title>
        <authorList>
            <consortium name="The Broad Institute Genomics Platform"/>
            <consortium name="The Broad Institute Genome Sequencing Center for Infectious Disease"/>
            <person name="Wu L."/>
            <person name="Ma J."/>
        </authorList>
    </citation>
    <scope>NUCLEOTIDE SEQUENCE [LARGE SCALE GENOMIC DNA]</scope>
    <source>
        <strain evidence="3">CGMCC 4.7405</strain>
    </source>
</reference>
<name>A0ABV8BHZ3_9PSEU</name>
<dbReference type="EMBL" id="JBHRZI010000003">
    <property type="protein sequence ID" value="MFC3890028.1"/>
    <property type="molecule type" value="Genomic_DNA"/>
</dbReference>
<feature type="transmembrane region" description="Helical" evidence="1">
    <location>
        <begin position="12"/>
        <end position="35"/>
    </location>
</feature>
<accession>A0ABV8BHZ3</accession>
<proteinExistence type="predicted"/>
<dbReference type="InterPro" id="IPR007047">
    <property type="entry name" value="Flp_Fap"/>
</dbReference>
<sequence>MTTRRRDRDRGATAVEYGLMVALIVVAAMVAITAVGDNMAAMFELIADVIDG</sequence>
<organism evidence="2 3">
    <name type="scientific">Lentzea rhizosphaerae</name>
    <dbReference type="NCBI Taxonomy" id="2041025"/>
    <lineage>
        <taxon>Bacteria</taxon>
        <taxon>Bacillati</taxon>
        <taxon>Actinomycetota</taxon>
        <taxon>Actinomycetes</taxon>
        <taxon>Pseudonocardiales</taxon>
        <taxon>Pseudonocardiaceae</taxon>
        <taxon>Lentzea</taxon>
    </lineage>
</organism>
<protein>
    <submittedName>
        <fullName evidence="2">Flp family type IVb pilin</fullName>
    </submittedName>
</protein>